<dbReference type="OrthoDB" id="9815677at2"/>
<keyword evidence="4" id="KW-1185">Reference proteome</keyword>
<dbReference type="STRING" id="1072256.CUTER_05620"/>
<name>A0A0G3HEJ2_9CORY</name>
<evidence type="ECO:0000256" key="2">
    <source>
        <dbReference type="ARBA" id="ARBA00019014"/>
    </source>
</evidence>
<dbReference type="EMBL" id="CP011546">
    <property type="protein sequence ID" value="AKK11120.1"/>
    <property type="molecule type" value="Genomic_DNA"/>
</dbReference>
<dbReference type="KEGG" id="cut:CUTER_05620"/>
<dbReference type="Proteomes" id="UP000035548">
    <property type="component" value="Chromosome"/>
</dbReference>
<dbReference type="InterPro" id="IPR005627">
    <property type="entry name" value="CutC-like"/>
</dbReference>
<dbReference type="PANTHER" id="PTHR12598:SF0">
    <property type="entry name" value="COPPER HOMEOSTASIS PROTEIN CUTC HOMOLOG"/>
    <property type="match status" value="1"/>
</dbReference>
<evidence type="ECO:0000313" key="3">
    <source>
        <dbReference type="EMBL" id="AKK11120.1"/>
    </source>
</evidence>
<dbReference type="PATRIC" id="fig|1072256.5.peg.1113"/>
<dbReference type="SUPFAM" id="SSF110395">
    <property type="entry name" value="CutC-like"/>
    <property type="match status" value="1"/>
</dbReference>
<sequence length="226" mass="23248">MPLLEVIALSAADARAARDGGADRVEVVGTMDSDGLSPSPHMVAAAVATGIPVRAMLRLRAGFATDAAEITRLKSLQRAYLDAGAQGVVLGFLDASGRLDIPVLSDVLAGAGAYTLHRAIDHAVDYRQAFEQLTDLPSGLTHVLTAGSPAGVTQGMDALRSVLGSVPGAAELMMVGGGLRPEHLAPLTAAGVQAFHLGSPARDNASFTQPVNPALVARWRELLDAS</sequence>
<gene>
    <name evidence="3" type="ORF">CUTER_05620</name>
</gene>
<evidence type="ECO:0000256" key="1">
    <source>
        <dbReference type="ARBA" id="ARBA00007768"/>
    </source>
</evidence>
<proteinExistence type="inferred from homology"/>
<dbReference type="RefSeq" id="WP_047259585.1">
    <property type="nucleotide sequence ID" value="NZ_CP011546.1"/>
</dbReference>
<dbReference type="InterPro" id="IPR036822">
    <property type="entry name" value="CutC-like_dom_sf"/>
</dbReference>
<dbReference type="PANTHER" id="PTHR12598">
    <property type="entry name" value="COPPER HOMEOSTASIS PROTEIN CUTC"/>
    <property type="match status" value="1"/>
</dbReference>
<organism evidence="3 4">
    <name type="scientific">Corynebacterium uterequi</name>
    <dbReference type="NCBI Taxonomy" id="1072256"/>
    <lineage>
        <taxon>Bacteria</taxon>
        <taxon>Bacillati</taxon>
        <taxon>Actinomycetota</taxon>
        <taxon>Actinomycetes</taxon>
        <taxon>Mycobacteriales</taxon>
        <taxon>Corynebacteriaceae</taxon>
        <taxon>Corynebacterium</taxon>
    </lineage>
</organism>
<evidence type="ECO:0000313" key="4">
    <source>
        <dbReference type="Proteomes" id="UP000035548"/>
    </source>
</evidence>
<accession>A0A0G3HEJ2</accession>
<dbReference type="Gene3D" id="3.20.20.380">
    <property type="entry name" value="Copper homeostasis (CutC) domain"/>
    <property type="match status" value="1"/>
</dbReference>
<reference evidence="4" key="2">
    <citation type="submission" date="2015-05" db="EMBL/GenBank/DDBJ databases">
        <title>Complete genome sequence of Corynebacterium uterequi DSM 45634, isolated from the uterus of a maiden mare.</title>
        <authorList>
            <person name="Ruckert C."/>
            <person name="Albersmeier A."/>
            <person name="Winkler A."/>
            <person name="Tauch A."/>
        </authorList>
    </citation>
    <scope>NUCLEOTIDE SEQUENCE [LARGE SCALE GENOMIC DNA]</scope>
    <source>
        <strain evidence="4">DSM 45634</strain>
    </source>
</reference>
<protein>
    <recommendedName>
        <fullName evidence="2">Copper homeostasis protein cutC homolog</fullName>
    </recommendedName>
</protein>
<dbReference type="AlphaFoldDB" id="A0A0G3HEJ2"/>
<dbReference type="GO" id="GO:0005507">
    <property type="term" value="F:copper ion binding"/>
    <property type="evidence" value="ECO:0007669"/>
    <property type="project" value="TreeGrafter"/>
</dbReference>
<reference evidence="3 4" key="1">
    <citation type="journal article" date="2015" name="Genome Announc.">
        <title>Virulence Factor Genes Detected in the Complete Genome Sequence of Corynebacterium uterequi DSM 45634, Isolated from the Uterus of a Maiden Mare.</title>
        <authorList>
            <person name="Ruckert C."/>
            <person name="Kriete M."/>
            <person name="Jaenicke S."/>
            <person name="Winkler A."/>
            <person name="Tauch A."/>
        </authorList>
    </citation>
    <scope>NUCLEOTIDE SEQUENCE [LARGE SCALE GENOMIC DNA]</scope>
    <source>
        <strain evidence="3 4">DSM 45634</strain>
    </source>
</reference>
<comment type="similarity">
    <text evidence="1">Belongs to the CutC family.</text>
</comment>
<dbReference type="Pfam" id="PF03932">
    <property type="entry name" value="CutC"/>
    <property type="match status" value="1"/>
</dbReference>